<dbReference type="Proteomes" id="UP000053405">
    <property type="component" value="Unassembled WGS sequence"/>
</dbReference>
<protein>
    <submittedName>
        <fullName evidence="2">Putative acyl-CoA dehydrogenase</fullName>
    </submittedName>
</protein>
<dbReference type="InterPro" id="IPR037069">
    <property type="entry name" value="AcylCoA_DH/ox_N_sf"/>
</dbReference>
<dbReference type="Pfam" id="PF02771">
    <property type="entry name" value="Acyl-CoA_dh_N"/>
    <property type="match status" value="1"/>
</dbReference>
<keyword evidence="3" id="KW-1185">Reference proteome</keyword>
<reference evidence="2 3" key="1">
    <citation type="submission" date="2012-12" db="EMBL/GenBank/DDBJ databases">
        <title>Whole genome shotgun sequence of Gordonia hirsuta NBRC 16056.</title>
        <authorList>
            <person name="Isaki-Nakamura S."/>
            <person name="Hosoyama A."/>
            <person name="Tsuchikane K."/>
            <person name="Katsumata H."/>
            <person name="Baba S."/>
            <person name="Yamazaki S."/>
            <person name="Fujita N."/>
        </authorList>
    </citation>
    <scope>NUCLEOTIDE SEQUENCE [LARGE SCALE GENOMIC DNA]</scope>
    <source>
        <strain evidence="2 3">NBRC 16056</strain>
    </source>
</reference>
<evidence type="ECO:0000313" key="3">
    <source>
        <dbReference type="Proteomes" id="UP000053405"/>
    </source>
</evidence>
<dbReference type="STRING" id="1121927.GOHSU_27_00010"/>
<dbReference type="GO" id="GO:0016627">
    <property type="term" value="F:oxidoreductase activity, acting on the CH-CH group of donors"/>
    <property type="evidence" value="ECO:0007669"/>
    <property type="project" value="InterPro"/>
</dbReference>
<accession>L7L9P6</accession>
<feature type="non-terminal residue" evidence="2">
    <location>
        <position position="104"/>
    </location>
</feature>
<dbReference type="InterPro" id="IPR009100">
    <property type="entry name" value="AcylCoA_DH/oxidase_NM_dom_sf"/>
</dbReference>
<organism evidence="2 3">
    <name type="scientific">Gordonia hirsuta DSM 44140 = NBRC 16056</name>
    <dbReference type="NCBI Taxonomy" id="1121927"/>
    <lineage>
        <taxon>Bacteria</taxon>
        <taxon>Bacillati</taxon>
        <taxon>Actinomycetota</taxon>
        <taxon>Actinomycetes</taxon>
        <taxon>Mycobacteriales</taxon>
        <taxon>Gordoniaceae</taxon>
        <taxon>Gordonia</taxon>
    </lineage>
</organism>
<comment type="caution">
    <text evidence="2">The sequence shown here is derived from an EMBL/GenBank/DDBJ whole genome shotgun (WGS) entry which is preliminary data.</text>
</comment>
<dbReference type="Gene3D" id="1.10.540.10">
    <property type="entry name" value="Acyl-CoA dehydrogenase/oxidase, N-terminal domain"/>
    <property type="match status" value="1"/>
</dbReference>
<name>L7L9P6_9ACTN</name>
<sequence>MTITTSNEQQAIATALAGWAAARRVRELVRSDIDTGAASWRPLWGELAEFGVFAAGVDEAAGGAGGTFGDTAAILAACGAELVPGPLGASAAAAAALARQGSPL</sequence>
<dbReference type="EMBL" id="BANT01000027">
    <property type="protein sequence ID" value="GAC57865.1"/>
    <property type="molecule type" value="Genomic_DNA"/>
</dbReference>
<dbReference type="SUPFAM" id="SSF56645">
    <property type="entry name" value="Acyl-CoA dehydrogenase NM domain-like"/>
    <property type="match status" value="1"/>
</dbReference>
<evidence type="ECO:0000313" key="2">
    <source>
        <dbReference type="EMBL" id="GAC57865.1"/>
    </source>
</evidence>
<feature type="domain" description="Acyl-CoA dehydrogenase/oxidase N-terminal" evidence="1">
    <location>
        <begin position="7"/>
        <end position="102"/>
    </location>
</feature>
<dbReference type="AlphaFoldDB" id="L7L9P6"/>
<gene>
    <name evidence="2" type="ORF">GOHSU_27_00010</name>
</gene>
<dbReference type="eggNOG" id="COG1960">
    <property type="taxonomic scope" value="Bacteria"/>
</dbReference>
<dbReference type="RefSeq" id="WP_005940870.1">
    <property type="nucleotide sequence ID" value="NZ_ATVK01000014.1"/>
</dbReference>
<proteinExistence type="predicted"/>
<dbReference type="InterPro" id="IPR013786">
    <property type="entry name" value="AcylCoA_DH/ox_N"/>
</dbReference>
<evidence type="ECO:0000259" key="1">
    <source>
        <dbReference type="Pfam" id="PF02771"/>
    </source>
</evidence>
<dbReference type="GO" id="GO:0050660">
    <property type="term" value="F:flavin adenine dinucleotide binding"/>
    <property type="evidence" value="ECO:0007669"/>
    <property type="project" value="InterPro"/>
</dbReference>